<evidence type="ECO:0000313" key="1">
    <source>
        <dbReference type="EMBL" id="KAJ7990966.1"/>
    </source>
</evidence>
<dbReference type="Proteomes" id="UP001157502">
    <property type="component" value="Chromosome 27"/>
</dbReference>
<protein>
    <submittedName>
        <fullName evidence="1">Uncharacterized protein</fullName>
    </submittedName>
</protein>
<evidence type="ECO:0000313" key="2">
    <source>
        <dbReference type="Proteomes" id="UP001157502"/>
    </source>
</evidence>
<comment type="caution">
    <text evidence="1">The sequence shown here is derived from an EMBL/GenBank/DDBJ whole genome shotgun (WGS) entry which is preliminary data.</text>
</comment>
<keyword evidence="2" id="KW-1185">Reference proteome</keyword>
<organism evidence="1 2">
    <name type="scientific">Dallia pectoralis</name>
    <name type="common">Alaska blackfish</name>
    <dbReference type="NCBI Taxonomy" id="75939"/>
    <lineage>
        <taxon>Eukaryota</taxon>
        <taxon>Metazoa</taxon>
        <taxon>Chordata</taxon>
        <taxon>Craniata</taxon>
        <taxon>Vertebrata</taxon>
        <taxon>Euteleostomi</taxon>
        <taxon>Actinopterygii</taxon>
        <taxon>Neopterygii</taxon>
        <taxon>Teleostei</taxon>
        <taxon>Protacanthopterygii</taxon>
        <taxon>Esociformes</taxon>
        <taxon>Umbridae</taxon>
        <taxon>Dallia</taxon>
    </lineage>
</organism>
<reference evidence="1" key="1">
    <citation type="submission" date="2021-05" db="EMBL/GenBank/DDBJ databases">
        <authorList>
            <person name="Pan Q."/>
            <person name="Jouanno E."/>
            <person name="Zahm M."/>
            <person name="Klopp C."/>
            <person name="Cabau C."/>
            <person name="Louis A."/>
            <person name="Berthelot C."/>
            <person name="Parey E."/>
            <person name="Roest Crollius H."/>
            <person name="Montfort J."/>
            <person name="Robinson-Rechavi M."/>
            <person name="Bouchez O."/>
            <person name="Lampietro C."/>
            <person name="Lopez Roques C."/>
            <person name="Donnadieu C."/>
            <person name="Postlethwait J."/>
            <person name="Bobe J."/>
            <person name="Dillon D."/>
            <person name="Chandos A."/>
            <person name="von Hippel F."/>
            <person name="Guiguen Y."/>
        </authorList>
    </citation>
    <scope>NUCLEOTIDE SEQUENCE</scope>
    <source>
        <strain evidence="1">YG-Jan2019</strain>
    </source>
</reference>
<name>A0ACC2FHV4_DALPE</name>
<dbReference type="EMBL" id="CM055754">
    <property type="protein sequence ID" value="KAJ7990966.1"/>
    <property type="molecule type" value="Genomic_DNA"/>
</dbReference>
<accession>A0ACC2FHV4</accession>
<sequence length="175" mass="20249">MGSPERETVLAYHILLVPLLLPALLLRPPGSWVSKMDPYISSLHCRDSKIPPGPHVRDSCPVTNDPSTLSPLTFYYPVSHEQTETSPYWLPSVWHCTGRRGGGYPMLPNSEVTSDWRKKFLSMEDRHHWSHVSLVQNPDDMMTSRMLTRPMYTQRRRLQNGRVRERSEVMSYMSP</sequence>
<proteinExistence type="predicted"/>
<gene>
    <name evidence="1" type="ORF">DPEC_G00292350</name>
</gene>